<feature type="region of interest" description="Disordered" evidence="1">
    <location>
        <begin position="548"/>
        <end position="569"/>
    </location>
</feature>
<evidence type="ECO:0008006" key="4">
    <source>
        <dbReference type="Google" id="ProtNLM"/>
    </source>
</evidence>
<evidence type="ECO:0000256" key="1">
    <source>
        <dbReference type="SAM" id="MobiDB-lite"/>
    </source>
</evidence>
<evidence type="ECO:0000313" key="3">
    <source>
        <dbReference type="Proteomes" id="UP000807469"/>
    </source>
</evidence>
<keyword evidence="3" id="KW-1185">Reference proteome</keyword>
<dbReference type="EMBL" id="MU155210">
    <property type="protein sequence ID" value="KAF9479553.1"/>
    <property type="molecule type" value="Genomic_DNA"/>
</dbReference>
<feature type="region of interest" description="Disordered" evidence="1">
    <location>
        <begin position="124"/>
        <end position="144"/>
    </location>
</feature>
<proteinExistence type="predicted"/>
<name>A0A9P5Z198_9AGAR</name>
<feature type="region of interest" description="Disordered" evidence="1">
    <location>
        <begin position="297"/>
        <end position="319"/>
    </location>
</feature>
<evidence type="ECO:0000313" key="2">
    <source>
        <dbReference type="EMBL" id="KAF9479553.1"/>
    </source>
</evidence>
<dbReference type="OrthoDB" id="21151at2759"/>
<protein>
    <recommendedName>
        <fullName evidence="4">Myosin-binding domain-containing protein</fullName>
    </recommendedName>
</protein>
<comment type="caution">
    <text evidence="2">The sequence shown here is derived from an EMBL/GenBank/DDBJ whole genome shotgun (WGS) entry which is preliminary data.</text>
</comment>
<feature type="compositionally biased region" description="Low complexity" evidence="1">
    <location>
        <begin position="132"/>
        <end position="144"/>
    </location>
</feature>
<feature type="compositionally biased region" description="Polar residues" evidence="1">
    <location>
        <begin position="309"/>
        <end position="319"/>
    </location>
</feature>
<feature type="region of interest" description="Disordered" evidence="1">
    <location>
        <begin position="851"/>
        <end position="883"/>
    </location>
</feature>
<feature type="compositionally biased region" description="Low complexity" evidence="1">
    <location>
        <begin position="605"/>
        <end position="620"/>
    </location>
</feature>
<feature type="region of interest" description="Disordered" evidence="1">
    <location>
        <begin position="604"/>
        <end position="642"/>
    </location>
</feature>
<feature type="compositionally biased region" description="Polar residues" evidence="1">
    <location>
        <begin position="872"/>
        <end position="883"/>
    </location>
</feature>
<reference evidence="2" key="1">
    <citation type="submission" date="2020-11" db="EMBL/GenBank/DDBJ databases">
        <authorList>
            <consortium name="DOE Joint Genome Institute"/>
            <person name="Ahrendt S."/>
            <person name="Riley R."/>
            <person name="Andreopoulos W."/>
            <person name="Labutti K."/>
            <person name="Pangilinan J."/>
            <person name="Ruiz-Duenas F.J."/>
            <person name="Barrasa J.M."/>
            <person name="Sanchez-Garcia M."/>
            <person name="Camarero S."/>
            <person name="Miyauchi S."/>
            <person name="Serrano A."/>
            <person name="Linde D."/>
            <person name="Babiker R."/>
            <person name="Drula E."/>
            <person name="Ayuso-Fernandez I."/>
            <person name="Pacheco R."/>
            <person name="Padilla G."/>
            <person name="Ferreira P."/>
            <person name="Barriuso J."/>
            <person name="Kellner H."/>
            <person name="Castanera R."/>
            <person name="Alfaro M."/>
            <person name="Ramirez L."/>
            <person name="Pisabarro A.G."/>
            <person name="Kuo A."/>
            <person name="Tritt A."/>
            <person name="Lipzen A."/>
            <person name="He G."/>
            <person name="Yan M."/>
            <person name="Ng V."/>
            <person name="Cullen D."/>
            <person name="Martin F."/>
            <person name="Rosso M.-N."/>
            <person name="Henrissat B."/>
            <person name="Hibbett D."/>
            <person name="Martinez A.T."/>
            <person name="Grigoriev I.V."/>
        </authorList>
    </citation>
    <scope>NUCLEOTIDE SEQUENCE</scope>
    <source>
        <strain evidence="2">CIRM-BRFM 674</strain>
    </source>
</reference>
<gene>
    <name evidence="2" type="ORF">BDN70DRAFT_878612</name>
</gene>
<organism evidence="2 3">
    <name type="scientific">Pholiota conissans</name>
    <dbReference type="NCBI Taxonomy" id="109636"/>
    <lineage>
        <taxon>Eukaryota</taxon>
        <taxon>Fungi</taxon>
        <taxon>Dikarya</taxon>
        <taxon>Basidiomycota</taxon>
        <taxon>Agaricomycotina</taxon>
        <taxon>Agaricomycetes</taxon>
        <taxon>Agaricomycetidae</taxon>
        <taxon>Agaricales</taxon>
        <taxon>Agaricineae</taxon>
        <taxon>Strophariaceae</taxon>
        <taxon>Pholiota</taxon>
    </lineage>
</organism>
<dbReference type="AlphaFoldDB" id="A0A9P5Z198"/>
<feature type="region of interest" description="Disordered" evidence="1">
    <location>
        <begin position="672"/>
        <end position="709"/>
    </location>
</feature>
<accession>A0A9P5Z198</accession>
<sequence>MAQALFDEHPLEEYLRESGESPTVMPGISSELEQELDPHYGLFDDMEPEDLPADWCPPILLEFLELLQSVAALFKSQNSSSSFVERFKYNVISSSLLELTLPTLRSERIYRRISIPGNLGHSRASSMELDRPVSPTSASLSSEPSYSPISLAALLTAIFLSTGYPSLAFISMIAALFLLYIVISTTDTSKHDMTSSLNALDDLVAANDLWDSVVQDAMTFLDNEDNNRIHSSTGASSPSPIRVALHSCLQMTHTQCDNIRHLFSALTSPTHLSQLSEMYAPPSPANSVFETSPRRLSVSSPRLPYQPASLPTTPQNKRSTWNGSYSSIAFSGSPTMSIYRRRKRRQANLSDVFQASVSSAPSSPFVNTTARIEELNDAVLDEFDSGATDQFPSLPSQFGAAALDLQRKRRSGGMEAFRTPPVNYFSADLRSPPSSRSSMFASASKFTNVQPSRHPLSHSSLNHALQGALAAKRYACSHMLALRFSDEEDEGYWEDVRSVMTLLSSALIDSFSGLGEALIEAEQQTMRDSNPTPVMDQFQASSNDSDAAVHMGQDAGQDSTTKWQKSSSRVSFAPMPNNISRFAAHIAAISSALEDAKEHLDQCVSSLKADPSSPSNSSPSKRLRHSRSASKMSVTPDSEESEALQAYERLRRELGLALRECERGRGRLLEIINPPMAPSDDEEEFDDLPGLANDASDDSDKADPSPFDDEAGAAALAAACCYRPAVVGTEGAEGEGATLDDATSHLLLTTSTQHLPLPGIEEVFEADTGAKTTFSRERSRLSREERIKITKARRESGMGLSIGLGTTAGLGDEVAANGLGGVEKWGPGGEVVQELKDVIWKVGERRRRMIQTAAPPPISQVDAPSASEVPSELTQLADTLESL</sequence>
<feature type="compositionally biased region" description="Polar residues" evidence="1">
    <location>
        <begin position="556"/>
        <end position="569"/>
    </location>
</feature>
<dbReference type="Proteomes" id="UP000807469">
    <property type="component" value="Unassembled WGS sequence"/>
</dbReference>